<reference evidence="2" key="1">
    <citation type="submission" date="2011-07" db="EMBL/GenBank/DDBJ databases">
        <authorList>
            <consortium name="Caenorhabditis brenneri Sequencing and Analysis Consortium"/>
            <person name="Wilson R.K."/>
        </authorList>
    </citation>
    <scope>NUCLEOTIDE SEQUENCE [LARGE SCALE GENOMIC DNA]</scope>
    <source>
        <strain evidence="2">PB2801</strain>
    </source>
</reference>
<dbReference type="FunCoup" id="G0MYF2">
    <property type="interactions" value="430"/>
</dbReference>
<evidence type="ECO:0000313" key="1">
    <source>
        <dbReference type="EMBL" id="EGT47555.1"/>
    </source>
</evidence>
<dbReference type="InParanoid" id="G0MYF2"/>
<dbReference type="AlphaFoldDB" id="G0MYF2"/>
<gene>
    <name evidence="1" type="ORF">CAEBREN_14478</name>
</gene>
<sequence>MFEFDMFMPECSKRYCSLSPASVSDTSSVESWVESTLASPAGSPEPVKEKQFYEGENGIIELKEKIIAIVDPKPRIINQYALAALKKPGTYFAQTKTELLGPFSITPSPSDLPKGELIMIYECCSKFSETSTSCFCPIGLFQN</sequence>
<dbReference type="eggNOG" id="ENOG502TIWS">
    <property type="taxonomic scope" value="Eukaryota"/>
</dbReference>
<dbReference type="OMA" id="MIYECCS"/>
<keyword evidence="2" id="KW-1185">Reference proteome</keyword>
<dbReference type="EMBL" id="GL379820">
    <property type="protein sequence ID" value="EGT47555.1"/>
    <property type="molecule type" value="Genomic_DNA"/>
</dbReference>
<dbReference type="HOGENOM" id="CLU_1898100_0_0_1"/>
<name>G0MYF2_CAEBE</name>
<proteinExistence type="predicted"/>
<protein>
    <submittedName>
        <fullName evidence="1">Uncharacterized protein</fullName>
    </submittedName>
</protein>
<dbReference type="Proteomes" id="UP000008068">
    <property type="component" value="Unassembled WGS sequence"/>
</dbReference>
<evidence type="ECO:0000313" key="2">
    <source>
        <dbReference type="Proteomes" id="UP000008068"/>
    </source>
</evidence>
<organism evidence="2">
    <name type="scientific">Caenorhabditis brenneri</name>
    <name type="common">Nematode worm</name>
    <dbReference type="NCBI Taxonomy" id="135651"/>
    <lineage>
        <taxon>Eukaryota</taxon>
        <taxon>Metazoa</taxon>
        <taxon>Ecdysozoa</taxon>
        <taxon>Nematoda</taxon>
        <taxon>Chromadorea</taxon>
        <taxon>Rhabditida</taxon>
        <taxon>Rhabditina</taxon>
        <taxon>Rhabditomorpha</taxon>
        <taxon>Rhabditoidea</taxon>
        <taxon>Rhabditidae</taxon>
        <taxon>Peloderinae</taxon>
        <taxon>Caenorhabditis</taxon>
    </lineage>
</organism>
<accession>G0MYF2</accession>
<dbReference type="OrthoDB" id="5838137at2759"/>